<feature type="compositionally biased region" description="Polar residues" evidence="2">
    <location>
        <begin position="283"/>
        <end position="298"/>
    </location>
</feature>
<dbReference type="InterPro" id="IPR031476">
    <property type="entry name" value="DUF4686"/>
</dbReference>
<keyword evidence="1" id="KW-0175">Coiled coil</keyword>
<reference evidence="4" key="2">
    <citation type="submission" date="2019-02" db="EMBL/GenBank/DDBJ databases">
        <title>Opniocepnalus argus Var Kimnra genome.</title>
        <authorList>
            <person name="Zhou C."/>
            <person name="Xiao S."/>
        </authorList>
    </citation>
    <scope>NUCLEOTIDE SEQUENCE [LARGE SCALE GENOMIC DNA]</scope>
</reference>
<evidence type="ECO:0000313" key="4">
    <source>
        <dbReference type="Proteomes" id="UP000503349"/>
    </source>
</evidence>
<protein>
    <submittedName>
        <fullName evidence="3">Coiled-coil domain-containing protein 30 Prefoldin subunit 6-like protein</fullName>
    </submittedName>
</protein>
<feature type="coiled-coil region" evidence="1">
    <location>
        <begin position="506"/>
        <end position="649"/>
    </location>
</feature>
<dbReference type="AlphaFoldDB" id="A0A6G1Q3S5"/>
<sequence length="719" mass="82359">MDNEEVTTESDQICTRLQEDRLPPGTTSQDDQYEQLALVSSQEDLRKMGLASPTAQVAYLLRERITLQEKLKAAETQLERRGLTGNFREVLQHEYSDHMMEEKLRQQKEDMLKSIDDMTKAHYEEVSQERMEHQRLERDLEEVSGNLLMAQQDIHRLANELVAAKNNIYPTESELQKAMRDLDDMMKKLAELQVNDTIKLHQAKEQNNRLDAENRALRERVCTLEFEKKALLDQLAISDAGQDVVADQSMSGEPLNNLCILSAPVMDQENKPEILSLNEQLSSMKQPLSKSEDQPGSTSEERELHNEEEKSIDLKRQNNVLEHEYFKLCEQLQQAQAKLTEVEQSVHIQAAELENNQQKMSDLQLEMARNSTNCSAFANLQKDLQADRSKLTAVDKRVLELQHQLKSVQHQLRVEEARAGESICMERDNKYLSDLLSAMRAQKQEEDMSRKLLEQHNKDLQEQVCSLVLTESSLTRTNAQLSNRAHQLHTHLGILQTELITEREQSRNSQNSIGRLQEELEDSQQECDRLHRKLQQVLLQLDTNARKKLQAKQVLLKAIAKRNQTIQKLENDLVLALVLSQKEKERINAVMEVNEELLQEKRELMRKISRAEEIASSSVMKAATAQHGVSLLEVENRQLQDRILKLCNQTRLYLLLFCLAPVLLSHPQTPGYCSVGLPCNQTVSSVMPASSRPQPSLTACREFLVNLVLVSLCPCPMTC</sequence>
<evidence type="ECO:0000256" key="1">
    <source>
        <dbReference type="SAM" id="Coils"/>
    </source>
</evidence>
<evidence type="ECO:0000256" key="2">
    <source>
        <dbReference type="SAM" id="MobiDB-lite"/>
    </source>
</evidence>
<accession>A0A6G1Q3S5</accession>
<gene>
    <name evidence="3" type="ORF">EXN66_Car012951</name>
</gene>
<feature type="compositionally biased region" description="Basic and acidic residues" evidence="2">
    <location>
        <begin position="299"/>
        <end position="311"/>
    </location>
</feature>
<evidence type="ECO:0000313" key="3">
    <source>
        <dbReference type="EMBL" id="KAF3697271.1"/>
    </source>
</evidence>
<dbReference type="Pfam" id="PF15742">
    <property type="entry name" value="DUF4686"/>
    <property type="match status" value="1"/>
</dbReference>
<feature type="coiled-coil region" evidence="1">
    <location>
        <begin position="101"/>
        <end position="220"/>
    </location>
</feature>
<proteinExistence type="predicted"/>
<name>A0A6G1Q3S5_CHAAH</name>
<dbReference type="PANTHER" id="PTHR34479:SF1">
    <property type="entry name" value="COILED-COIL DOMAIN-CONTAINING PROTEIN 30"/>
    <property type="match status" value="1"/>
</dbReference>
<reference evidence="3 4" key="1">
    <citation type="submission" date="2019-02" db="EMBL/GenBank/DDBJ databases">
        <title>Opniocepnalus argus genome.</title>
        <authorList>
            <person name="Zhou C."/>
            <person name="Xiao S."/>
        </authorList>
    </citation>
    <scope>NUCLEOTIDE SEQUENCE [LARGE SCALE GENOMIC DNA]</scope>
    <source>
        <strain evidence="3">OARG1902GOOAL</strain>
        <tissue evidence="3">Muscle</tissue>
    </source>
</reference>
<feature type="region of interest" description="Disordered" evidence="2">
    <location>
        <begin position="283"/>
        <end position="311"/>
    </location>
</feature>
<keyword evidence="4" id="KW-1185">Reference proteome</keyword>
<dbReference type="PANTHER" id="PTHR34479">
    <property type="entry name" value="COILED-COIL DOMAIN-CONTAINING PROTEIN 30"/>
    <property type="match status" value="1"/>
</dbReference>
<dbReference type="EMBL" id="CM015723">
    <property type="protein sequence ID" value="KAF3697271.1"/>
    <property type="molecule type" value="Genomic_DNA"/>
</dbReference>
<dbReference type="Proteomes" id="UP000503349">
    <property type="component" value="Chromosome 12"/>
</dbReference>
<dbReference type="InterPro" id="IPR052825">
    <property type="entry name" value="CCD-Prefoldin_beta-like"/>
</dbReference>
<organism evidence="3 4">
    <name type="scientific">Channa argus</name>
    <name type="common">Northern snakehead</name>
    <name type="synonym">Ophicephalus argus</name>
    <dbReference type="NCBI Taxonomy" id="215402"/>
    <lineage>
        <taxon>Eukaryota</taxon>
        <taxon>Metazoa</taxon>
        <taxon>Chordata</taxon>
        <taxon>Craniata</taxon>
        <taxon>Vertebrata</taxon>
        <taxon>Euteleostomi</taxon>
        <taxon>Actinopterygii</taxon>
        <taxon>Neopterygii</taxon>
        <taxon>Teleostei</taxon>
        <taxon>Neoteleostei</taxon>
        <taxon>Acanthomorphata</taxon>
        <taxon>Anabantaria</taxon>
        <taxon>Anabantiformes</taxon>
        <taxon>Channoidei</taxon>
        <taxon>Channidae</taxon>
        <taxon>Channa</taxon>
    </lineage>
</organism>